<gene>
    <name evidence="1" type="ORF">EWE74_14150</name>
</gene>
<evidence type="ECO:0000313" key="1">
    <source>
        <dbReference type="EMBL" id="RZF60245.1"/>
    </source>
</evidence>
<proteinExistence type="predicted"/>
<sequence length="124" mass="13767">MKEKKYPFTPIGVGEKITDLYISPLPEIEAEAVAVSSNFCGWLTNNFDLSAEQISYLQSLGEDFATENGNDLAFAFRNRLAVTLTKGDISVRTSKFIRKEKSVSTVSEPEKETVVSGDINYFIS</sequence>
<dbReference type="RefSeq" id="WP_130142163.1">
    <property type="nucleotide sequence ID" value="NZ_SGIT01000002.1"/>
</dbReference>
<keyword evidence="2" id="KW-1185">Reference proteome</keyword>
<dbReference type="OrthoDB" id="710416at2"/>
<reference evidence="1 2" key="1">
    <citation type="submission" date="2019-02" db="EMBL/GenBank/DDBJ databases">
        <authorList>
            <person name="Li Y."/>
        </authorList>
    </citation>
    <scope>NUCLEOTIDE SEQUENCE [LARGE SCALE GENOMIC DNA]</scope>
    <source>
        <strain evidence="1 2">30C10-4-7</strain>
    </source>
</reference>
<dbReference type="Proteomes" id="UP000292855">
    <property type="component" value="Unassembled WGS sequence"/>
</dbReference>
<protein>
    <submittedName>
        <fullName evidence="1">Uncharacterized protein</fullName>
    </submittedName>
</protein>
<organism evidence="1 2">
    <name type="scientific">Sphingobacterium corticibacterium</name>
    <dbReference type="NCBI Taxonomy" id="2484746"/>
    <lineage>
        <taxon>Bacteria</taxon>
        <taxon>Pseudomonadati</taxon>
        <taxon>Bacteroidota</taxon>
        <taxon>Sphingobacteriia</taxon>
        <taxon>Sphingobacteriales</taxon>
        <taxon>Sphingobacteriaceae</taxon>
        <taxon>Sphingobacterium</taxon>
    </lineage>
</organism>
<dbReference type="AlphaFoldDB" id="A0A4Q6XLA3"/>
<name>A0A4Q6XLA3_9SPHI</name>
<evidence type="ECO:0000313" key="2">
    <source>
        <dbReference type="Proteomes" id="UP000292855"/>
    </source>
</evidence>
<dbReference type="EMBL" id="SGIT01000002">
    <property type="protein sequence ID" value="RZF60245.1"/>
    <property type="molecule type" value="Genomic_DNA"/>
</dbReference>
<accession>A0A4Q6XLA3</accession>
<comment type="caution">
    <text evidence="1">The sequence shown here is derived from an EMBL/GenBank/DDBJ whole genome shotgun (WGS) entry which is preliminary data.</text>
</comment>